<accession>A0A4Y2TG92</accession>
<name>A0A4Y2TG92_ARAVE</name>
<gene>
    <name evidence="1" type="ORF">AVEN_194342_1</name>
</gene>
<sequence>MKKFYITILQVYFVLTFCNQRKTLRSSYISFSNRLVLAAASRFHFQIQQQLFIETGGSIRAIGSWVWAAIEILYDIKRSLALNGEKTLPKREANNAGSVRKTSAKFYHLVCRKKERRGDFHGMKMLQCENLKLSNGNAEGDKSPVKPFGFEIYSGARRICIRYRDVFLGNSVMVFRSS</sequence>
<dbReference type="Proteomes" id="UP000499080">
    <property type="component" value="Unassembled WGS sequence"/>
</dbReference>
<evidence type="ECO:0000313" key="2">
    <source>
        <dbReference type="Proteomes" id="UP000499080"/>
    </source>
</evidence>
<keyword evidence="2" id="KW-1185">Reference proteome</keyword>
<organism evidence="1 2">
    <name type="scientific">Araneus ventricosus</name>
    <name type="common">Orbweaver spider</name>
    <name type="synonym">Epeira ventricosa</name>
    <dbReference type="NCBI Taxonomy" id="182803"/>
    <lineage>
        <taxon>Eukaryota</taxon>
        <taxon>Metazoa</taxon>
        <taxon>Ecdysozoa</taxon>
        <taxon>Arthropoda</taxon>
        <taxon>Chelicerata</taxon>
        <taxon>Arachnida</taxon>
        <taxon>Araneae</taxon>
        <taxon>Araneomorphae</taxon>
        <taxon>Entelegynae</taxon>
        <taxon>Araneoidea</taxon>
        <taxon>Araneidae</taxon>
        <taxon>Araneus</taxon>
    </lineage>
</organism>
<protein>
    <submittedName>
        <fullName evidence="1">Uncharacterized protein</fullName>
    </submittedName>
</protein>
<comment type="caution">
    <text evidence="1">The sequence shown here is derived from an EMBL/GenBank/DDBJ whole genome shotgun (WGS) entry which is preliminary data.</text>
</comment>
<proteinExistence type="predicted"/>
<dbReference type="EMBL" id="BGPR01027552">
    <property type="protein sequence ID" value="GBN98135.1"/>
    <property type="molecule type" value="Genomic_DNA"/>
</dbReference>
<reference evidence="1 2" key="1">
    <citation type="journal article" date="2019" name="Sci. Rep.">
        <title>Orb-weaving spider Araneus ventricosus genome elucidates the spidroin gene catalogue.</title>
        <authorList>
            <person name="Kono N."/>
            <person name="Nakamura H."/>
            <person name="Ohtoshi R."/>
            <person name="Moran D.A.P."/>
            <person name="Shinohara A."/>
            <person name="Yoshida Y."/>
            <person name="Fujiwara M."/>
            <person name="Mori M."/>
            <person name="Tomita M."/>
            <person name="Arakawa K."/>
        </authorList>
    </citation>
    <scope>NUCLEOTIDE SEQUENCE [LARGE SCALE GENOMIC DNA]</scope>
</reference>
<dbReference type="AlphaFoldDB" id="A0A4Y2TG92"/>
<evidence type="ECO:0000313" key="1">
    <source>
        <dbReference type="EMBL" id="GBN98135.1"/>
    </source>
</evidence>